<evidence type="ECO:0000259" key="2">
    <source>
        <dbReference type="Pfam" id="PF03992"/>
    </source>
</evidence>
<keyword evidence="3" id="KW-0560">Oxidoreductase</keyword>
<evidence type="ECO:0000256" key="1">
    <source>
        <dbReference type="SAM" id="MobiDB-lite"/>
    </source>
</evidence>
<dbReference type="InterPro" id="IPR052936">
    <property type="entry name" value="Jasmonate_Hydroxylase-like"/>
</dbReference>
<dbReference type="Proteomes" id="UP000562027">
    <property type="component" value="Unassembled WGS sequence"/>
</dbReference>
<keyword evidence="4" id="KW-1185">Reference proteome</keyword>
<evidence type="ECO:0000313" key="3">
    <source>
        <dbReference type="EMBL" id="MBB4843372.1"/>
    </source>
</evidence>
<gene>
    <name evidence="3" type="ORF">HNP55_001891</name>
</gene>
<accession>A0A840L9M3</accession>
<feature type="region of interest" description="Disordered" evidence="1">
    <location>
        <begin position="124"/>
        <end position="146"/>
    </location>
</feature>
<keyword evidence="3" id="KW-0503">Monooxygenase</keyword>
<comment type="caution">
    <text evidence="3">The sequence shown here is derived from an EMBL/GenBank/DDBJ whole genome shotgun (WGS) entry which is preliminary data.</text>
</comment>
<name>A0A840L9M3_9BURK</name>
<protein>
    <submittedName>
        <fullName evidence="3">Heme-degrading monooxygenase HmoA</fullName>
    </submittedName>
</protein>
<dbReference type="AlphaFoldDB" id="A0A840L9M3"/>
<proteinExistence type="predicted"/>
<dbReference type="RefSeq" id="WP_348648681.1">
    <property type="nucleotide sequence ID" value="NZ_JACHLP010000003.1"/>
</dbReference>
<dbReference type="PANTHER" id="PTHR37811:SF2">
    <property type="entry name" value="ABM DOMAIN-CONTAINING PROTEIN"/>
    <property type="match status" value="1"/>
</dbReference>
<dbReference type="Gene3D" id="3.30.70.100">
    <property type="match status" value="1"/>
</dbReference>
<dbReference type="EMBL" id="JACHLP010000003">
    <property type="protein sequence ID" value="MBB4843372.1"/>
    <property type="molecule type" value="Genomic_DNA"/>
</dbReference>
<sequence>MQEYAKTMTKQKILSQPPAGLAALFETPYYAVMFTSQRRSGDAGYGDMADRMVALAADQTGYLGAESVRDAEGLGITLSYWRSEADIAAWRRHAEHQLAREQGRADWYEHYAVRVAKVERSYGWARSDGPADPQPPAQSGHAGGRS</sequence>
<reference evidence="3 4" key="1">
    <citation type="submission" date="2020-08" db="EMBL/GenBank/DDBJ databases">
        <title>Functional genomics of gut bacteria from endangered species of beetles.</title>
        <authorList>
            <person name="Carlos-Shanley C."/>
        </authorList>
    </citation>
    <scope>NUCLEOTIDE SEQUENCE [LARGE SCALE GENOMIC DNA]</scope>
    <source>
        <strain evidence="3 4">S00239</strain>
    </source>
</reference>
<dbReference type="PANTHER" id="PTHR37811">
    <property type="entry name" value="BLL5343 PROTEIN"/>
    <property type="match status" value="1"/>
</dbReference>
<evidence type="ECO:0000313" key="4">
    <source>
        <dbReference type="Proteomes" id="UP000562027"/>
    </source>
</evidence>
<organism evidence="3 4">
    <name type="scientific">Roseateles oligotrophus</name>
    <dbReference type="NCBI Taxonomy" id="1769250"/>
    <lineage>
        <taxon>Bacteria</taxon>
        <taxon>Pseudomonadati</taxon>
        <taxon>Pseudomonadota</taxon>
        <taxon>Betaproteobacteria</taxon>
        <taxon>Burkholderiales</taxon>
        <taxon>Sphaerotilaceae</taxon>
        <taxon>Roseateles</taxon>
    </lineage>
</organism>
<feature type="domain" description="ABM" evidence="2">
    <location>
        <begin position="48"/>
        <end position="101"/>
    </location>
</feature>
<dbReference type="InterPro" id="IPR011008">
    <property type="entry name" value="Dimeric_a/b-barrel"/>
</dbReference>
<dbReference type="Pfam" id="PF03992">
    <property type="entry name" value="ABM"/>
    <property type="match status" value="1"/>
</dbReference>
<dbReference type="GO" id="GO:0004497">
    <property type="term" value="F:monooxygenase activity"/>
    <property type="evidence" value="ECO:0007669"/>
    <property type="project" value="UniProtKB-KW"/>
</dbReference>
<dbReference type="InterPro" id="IPR007138">
    <property type="entry name" value="ABM_dom"/>
</dbReference>
<dbReference type="SUPFAM" id="SSF54909">
    <property type="entry name" value="Dimeric alpha+beta barrel"/>
    <property type="match status" value="1"/>
</dbReference>